<reference evidence="1" key="2">
    <citation type="journal article" date="2015" name="Fish Shellfish Immunol.">
        <title>Early steps in the European eel (Anguilla anguilla)-Vibrio vulnificus interaction in the gills: Role of the RtxA13 toxin.</title>
        <authorList>
            <person name="Callol A."/>
            <person name="Pajuelo D."/>
            <person name="Ebbesson L."/>
            <person name="Teles M."/>
            <person name="MacKenzie S."/>
            <person name="Amaro C."/>
        </authorList>
    </citation>
    <scope>NUCLEOTIDE SEQUENCE</scope>
</reference>
<dbReference type="AlphaFoldDB" id="A0A0E9PK32"/>
<reference evidence="1" key="1">
    <citation type="submission" date="2014-11" db="EMBL/GenBank/DDBJ databases">
        <authorList>
            <person name="Amaro Gonzalez C."/>
        </authorList>
    </citation>
    <scope>NUCLEOTIDE SEQUENCE</scope>
</reference>
<proteinExistence type="predicted"/>
<accession>A0A0E9PK32</accession>
<sequence>MYLVLTPPPCNLRYVFQEEGRSHICAF</sequence>
<name>A0A0E9PK32_ANGAN</name>
<dbReference type="EMBL" id="GBXM01103920">
    <property type="protein sequence ID" value="JAH04657.1"/>
    <property type="molecule type" value="Transcribed_RNA"/>
</dbReference>
<organism evidence="1">
    <name type="scientific">Anguilla anguilla</name>
    <name type="common">European freshwater eel</name>
    <name type="synonym">Muraena anguilla</name>
    <dbReference type="NCBI Taxonomy" id="7936"/>
    <lineage>
        <taxon>Eukaryota</taxon>
        <taxon>Metazoa</taxon>
        <taxon>Chordata</taxon>
        <taxon>Craniata</taxon>
        <taxon>Vertebrata</taxon>
        <taxon>Euteleostomi</taxon>
        <taxon>Actinopterygii</taxon>
        <taxon>Neopterygii</taxon>
        <taxon>Teleostei</taxon>
        <taxon>Anguilliformes</taxon>
        <taxon>Anguillidae</taxon>
        <taxon>Anguilla</taxon>
    </lineage>
</organism>
<protein>
    <submittedName>
        <fullName evidence="1">Uncharacterized protein</fullName>
    </submittedName>
</protein>
<evidence type="ECO:0000313" key="1">
    <source>
        <dbReference type="EMBL" id="JAH04657.1"/>
    </source>
</evidence>